<evidence type="ECO:0000256" key="6">
    <source>
        <dbReference type="SAM" id="Phobius"/>
    </source>
</evidence>
<evidence type="ECO:0000313" key="9">
    <source>
        <dbReference type="Proteomes" id="UP001062223"/>
    </source>
</evidence>
<dbReference type="Gene3D" id="1.20.1720.10">
    <property type="entry name" value="Multidrug resistance protein D"/>
    <property type="match status" value="1"/>
</dbReference>
<dbReference type="PROSITE" id="PS00217">
    <property type="entry name" value="SUGAR_TRANSPORT_2"/>
    <property type="match status" value="1"/>
</dbReference>
<feature type="transmembrane region" description="Helical" evidence="6">
    <location>
        <begin position="143"/>
        <end position="167"/>
    </location>
</feature>
<dbReference type="Gene3D" id="1.20.1250.20">
    <property type="entry name" value="MFS general substrate transporter like domains"/>
    <property type="match status" value="1"/>
</dbReference>
<evidence type="ECO:0000256" key="2">
    <source>
        <dbReference type="ARBA" id="ARBA00022692"/>
    </source>
</evidence>
<dbReference type="PRINTS" id="PR01036">
    <property type="entry name" value="TCRTETB"/>
</dbReference>
<feature type="transmembrane region" description="Helical" evidence="6">
    <location>
        <begin position="312"/>
        <end position="334"/>
    </location>
</feature>
<dbReference type="PANTHER" id="PTHR42718:SF39">
    <property type="entry name" value="ACTINORHODIN TRANSPORTER-RELATED"/>
    <property type="match status" value="1"/>
</dbReference>
<feature type="transmembrane region" description="Helical" evidence="6">
    <location>
        <begin position="373"/>
        <end position="392"/>
    </location>
</feature>
<feature type="transmembrane region" description="Helical" evidence="6">
    <location>
        <begin position="346"/>
        <end position="367"/>
    </location>
</feature>
<dbReference type="InterPro" id="IPR005829">
    <property type="entry name" value="Sugar_transporter_CS"/>
</dbReference>
<evidence type="ECO:0000259" key="7">
    <source>
        <dbReference type="PROSITE" id="PS50850"/>
    </source>
</evidence>
<feature type="transmembrane region" description="Helical" evidence="6">
    <location>
        <begin position="467"/>
        <end position="485"/>
    </location>
</feature>
<dbReference type="KEGG" id="cpoi:OE229_13040"/>
<organism evidence="8 9">
    <name type="scientific">Curtobacterium poinsettiae</name>
    <dbReference type="NCBI Taxonomy" id="159612"/>
    <lineage>
        <taxon>Bacteria</taxon>
        <taxon>Bacillati</taxon>
        <taxon>Actinomycetota</taxon>
        <taxon>Actinomycetes</taxon>
        <taxon>Micrococcales</taxon>
        <taxon>Microbacteriaceae</taxon>
        <taxon>Curtobacterium</taxon>
    </lineage>
</organism>
<feature type="transmembrane region" description="Helical" evidence="6">
    <location>
        <begin position="242"/>
        <end position="258"/>
    </location>
</feature>
<reference evidence="8" key="1">
    <citation type="submission" date="2022-09" db="EMBL/GenBank/DDBJ databases">
        <title>Taxonomy of Curtobacterium flaccumfaciens.</title>
        <authorList>
            <person name="Osdaghi E."/>
            <person name="Taghavi S.M."/>
            <person name="Hamidizade M."/>
            <person name="Abachi H."/>
            <person name="Fazliarab A."/>
            <person name="Baeyen S."/>
            <person name="Portier P."/>
            <person name="Van Vaerenbergh J."/>
            <person name="Jacques M.-A."/>
        </authorList>
    </citation>
    <scope>NUCLEOTIDE SEQUENCE</scope>
    <source>
        <strain evidence="8">AGQB46</strain>
    </source>
</reference>
<feature type="transmembrane region" description="Helical" evidence="6">
    <location>
        <begin position="17"/>
        <end position="35"/>
    </location>
</feature>
<dbReference type="SUPFAM" id="SSF103473">
    <property type="entry name" value="MFS general substrate transporter"/>
    <property type="match status" value="2"/>
</dbReference>
<keyword evidence="3 6" id="KW-1133">Transmembrane helix</keyword>
<feature type="transmembrane region" description="Helical" evidence="6">
    <location>
        <begin position="210"/>
        <end position="230"/>
    </location>
</feature>
<keyword evidence="4 6" id="KW-0472">Membrane</keyword>
<dbReference type="GO" id="GO:0022857">
    <property type="term" value="F:transmembrane transporter activity"/>
    <property type="evidence" value="ECO:0007669"/>
    <property type="project" value="InterPro"/>
</dbReference>
<dbReference type="RefSeq" id="WP_262138369.1">
    <property type="nucleotide sequence ID" value="NZ_CP106879.1"/>
</dbReference>
<dbReference type="Proteomes" id="UP001062223">
    <property type="component" value="Chromosome"/>
</dbReference>
<evidence type="ECO:0000256" key="5">
    <source>
        <dbReference type="SAM" id="MobiDB-lite"/>
    </source>
</evidence>
<dbReference type="GO" id="GO:0005886">
    <property type="term" value="C:plasma membrane"/>
    <property type="evidence" value="ECO:0007669"/>
    <property type="project" value="UniProtKB-SubCell"/>
</dbReference>
<dbReference type="CDD" id="cd17321">
    <property type="entry name" value="MFS_MMR_MDR_like"/>
    <property type="match status" value="1"/>
</dbReference>
<feature type="transmembrane region" description="Helical" evidence="6">
    <location>
        <begin position="110"/>
        <end position="131"/>
    </location>
</feature>
<feature type="domain" description="Major facilitator superfamily (MFS) profile" evidence="7">
    <location>
        <begin position="19"/>
        <end position="488"/>
    </location>
</feature>
<evidence type="ECO:0000313" key="8">
    <source>
        <dbReference type="EMBL" id="UYC80057.1"/>
    </source>
</evidence>
<gene>
    <name evidence="8" type="ORF">OE229_13040</name>
</gene>
<feature type="transmembrane region" description="Helical" evidence="6">
    <location>
        <begin position="179"/>
        <end position="198"/>
    </location>
</feature>
<dbReference type="AlphaFoldDB" id="A0A9Q9P760"/>
<dbReference type="InterPro" id="IPR020846">
    <property type="entry name" value="MFS_dom"/>
</dbReference>
<sequence>MSNAEPTDARLDDRTRWRAFGVCVAVAALTILDLSKVNVGLPSIEQSLGATSSSLQLIVAGYALAFGLALVPAGRLGDLQSRRVMFIVGLSAFTGSSLLCAVAPNIEVLIVTRILQGFAAGIQMPQVIGLVQQLFRGPERGRAFGLFGAMIGISTALGPTIGGGLIAIGGEESGWRLLFWMNVPLGIAALLFAVRLLPKGAQGKAQDRELDVVGILLLGAAIVTLMLPFVLTSGGGGSATRWFWLVGFAVFLVLFVLWEQRFKRQGKSPVVHFELFRLSSYRNGLSIVAVYFAALPASFLMVTLYLQEGLGLSPLFAGMVSIPFAATSAVGSYIGGRIVDRVGRALVVAGLGMVVVGFLLLMVAAVVTPPEVTPWAMAGAFLVGGLGGGFVVSPNQTLTLAEIPVEQSGVAGSMQQLGQRVGTAIGTAVATSIFYGIVRSEAAGSGSGGSGGRLDAYHDAFRSGTTFTVSLMALALALAGADLVARRRAARRPDGESEGSDAAAESADRTGAPGSADRG</sequence>
<dbReference type="InterPro" id="IPR036259">
    <property type="entry name" value="MFS_trans_sf"/>
</dbReference>
<feature type="transmembrane region" description="Helical" evidence="6">
    <location>
        <begin position="84"/>
        <end position="104"/>
    </location>
</feature>
<dbReference type="EMBL" id="CP106879">
    <property type="protein sequence ID" value="UYC80057.1"/>
    <property type="molecule type" value="Genomic_DNA"/>
</dbReference>
<protein>
    <submittedName>
        <fullName evidence="8">MFS transporter</fullName>
    </submittedName>
</protein>
<dbReference type="PROSITE" id="PS50850">
    <property type="entry name" value="MFS"/>
    <property type="match status" value="1"/>
</dbReference>
<name>A0A9Q9P760_9MICO</name>
<dbReference type="InterPro" id="IPR011701">
    <property type="entry name" value="MFS"/>
</dbReference>
<feature type="transmembrane region" description="Helical" evidence="6">
    <location>
        <begin position="421"/>
        <end position="438"/>
    </location>
</feature>
<evidence type="ECO:0000256" key="4">
    <source>
        <dbReference type="ARBA" id="ARBA00023136"/>
    </source>
</evidence>
<keyword evidence="2 6" id="KW-0812">Transmembrane</keyword>
<dbReference type="Pfam" id="PF07690">
    <property type="entry name" value="MFS_1"/>
    <property type="match status" value="2"/>
</dbReference>
<evidence type="ECO:0000256" key="3">
    <source>
        <dbReference type="ARBA" id="ARBA00022989"/>
    </source>
</evidence>
<comment type="subcellular location">
    <subcellularLocation>
        <location evidence="1">Cell membrane</location>
        <topology evidence="1">Multi-pass membrane protein</topology>
    </subcellularLocation>
</comment>
<feature type="transmembrane region" description="Helical" evidence="6">
    <location>
        <begin position="55"/>
        <end position="72"/>
    </location>
</feature>
<proteinExistence type="predicted"/>
<dbReference type="PANTHER" id="PTHR42718">
    <property type="entry name" value="MAJOR FACILITATOR SUPERFAMILY MULTIDRUG TRANSPORTER MFSC"/>
    <property type="match status" value="1"/>
</dbReference>
<feature type="transmembrane region" description="Helical" evidence="6">
    <location>
        <begin position="285"/>
        <end position="306"/>
    </location>
</feature>
<accession>A0A9Q9P760</accession>
<feature type="region of interest" description="Disordered" evidence="5">
    <location>
        <begin position="487"/>
        <end position="519"/>
    </location>
</feature>
<evidence type="ECO:0000256" key="1">
    <source>
        <dbReference type="ARBA" id="ARBA00004651"/>
    </source>
</evidence>